<sequence length="807" mass="92365">MLCGARKPKMCARSIVSNLVPRRIKLGACNRSMGSECMSDAVDYCSMPTPPPMAAPRMRRMDAMPSHRFIAQSADRMEDIDTYKKKKSVEHHYERLEKTKEYQEGYYYQSTEMFSPVNLVPNSAFWASFAHHLRSGSSSPFLSKDFILCTHSVSEVLFCLSVLGIQSEEAAYHLQKSQLVTNSPVFVFHKMLKEGTKPADCPLMVLTKYIDNSNHWKTVNGKKVERFMETNEFVAGVSYTCMIVITNVAPIQQVVEVMYQIPRGSYPLSNLKSLVNEVKTIDAFSTCTLSYSFYFPKVGDFEHLPAHIIDSTKATILAVASPSFTTLHCVKEAKTLDVTSWKDVALNASEDVLLDYIRSHDVQELEWKYVLGRLSNASFFTKLVAELRQIRFYNEDIWKFGVKHRDLQSTKDLVGMRMRKRVGLAFSSPMLTIDSAAEGLFNIREYKPYVNNRCFRLGESMNIPNDKLKKQYELFLKYLMQKKPTCNDYALLVYYLILQDRVMTALSVFKQFVCEEREGRFVPRADCVCNVQVDYMIAYFDCFTESLTQAREICARYESYPVLYWRNLFSNISSMVKSVDGTMDIEKTFEIRDESDLARDEFKSKRSQMNMDSSLEVSSTNQVITLHYYNLREADINLYELDVELLFSLNPFVFNKSSSLFIRPNYTQHVQLPPEVDGVGEFCYTLPKEYQEKNVLVEVRNGTLREACYSLNNSLLVALSVKSGQLRVMDKKTHAGIPCCYVKVYAETNSGENKFLKDGFTDISGCFDYYSVSTEVAEQAKKLAIFVDKEGYGSCIREALPPISAAH</sequence>
<protein>
    <submittedName>
        <fullName evidence="1">Uncharacterized protein</fullName>
    </submittedName>
</protein>
<dbReference type="InParanoid" id="D8LWN9"/>
<dbReference type="Proteomes" id="UP000008312">
    <property type="component" value="Unassembled WGS sequence"/>
</dbReference>
<dbReference type="OMA" id="CEVSYYR"/>
<dbReference type="OrthoDB" id="124677at2759"/>
<proteinExistence type="predicted"/>
<evidence type="ECO:0000313" key="1">
    <source>
        <dbReference type="EMBL" id="CBK20228.2"/>
    </source>
</evidence>
<reference evidence="1" key="1">
    <citation type="submission" date="2010-02" db="EMBL/GenBank/DDBJ databases">
        <title>Sequencing and annotation of the Blastocystis hominis genome.</title>
        <authorList>
            <person name="Wincker P."/>
        </authorList>
    </citation>
    <scope>NUCLEOTIDE SEQUENCE</scope>
    <source>
        <strain evidence="1">Singapore isolate B</strain>
    </source>
</reference>
<dbReference type="RefSeq" id="XP_012894276.1">
    <property type="nucleotide sequence ID" value="XM_013038822.1"/>
</dbReference>
<name>D8LWN9_BLAHO</name>
<keyword evidence="2" id="KW-1185">Reference proteome</keyword>
<accession>D8LWN9</accession>
<evidence type="ECO:0000313" key="2">
    <source>
        <dbReference type="Proteomes" id="UP000008312"/>
    </source>
</evidence>
<dbReference type="GeneID" id="24917897"/>
<organism evidence="1">
    <name type="scientific">Blastocystis hominis</name>
    <dbReference type="NCBI Taxonomy" id="12968"/>
    <lineage>
        <taxon>Eukaryota</taxon>
        <taxon>Sar</taxon>
        <taxon>Stramenopiles</taxon>
        <taxon>Bigyra</taxon>
        <taxon>Opalozoa</taxon>
        <taxon>Opalinata</taxon>
        <taxon>Blastocystidae</taxon>
        <taxon>Blastocystis</taxon>
    </lineage>
</organism>
<gene>
    <name evidence="1" type="ORF">GSBLH_T00000593001</name>
</gene>
<dbReference type="EMBL" id="FN668638">
    <property type="protein sequence ID" value="CBK20228.2"/>
    <property type="molecule type" value="Genomic_DNA"/>
</dbReference>
<dbReference type="AlphaFoldDB" id="D8LWN9"/>